<evidence type="ECO:0000313" key="3">
    <source>
        <dbReference type="Proteomes" id="UP001155241"/>
    </source>
</evidence>
<gene>
    <name evidence="2" type="ORF">NG895_25375</name>
</gene>
<dbReference type="Proteomes" id="UP001155241">
    <property type="component" value="Unassembled WGS sequence"/>
</dbReference>
<dbReference type="EMBL" id="JAMXLR010000091">
    <property type="protein sequence ID" value="MCO6047245.1"/>
    <property type="molecule type" value="Genomic_DNA"/>
</dbReference>
<keyword evidence="3" id="KW-1185">Reference proteome</keyword>
<evidence type="ECO:0000313" key="2">
    <source>
        <dbReference type="EMBL" id="MCO6047245.1"/>
    </source>
</evidence>
<organism evidence="2 3">
    <name type="scientific">Aeoliella straminimaris</name>
    <dbReference type="NCBI Taxonomy" id="2954799"/>
    <lineage>
        <taxon>Bacteria</taxon>
        <taxon>Pseudomonadati</taxon>
        <taxon>Planctomycetota</taxon>
        <taxon>Planctomycetia</taxon>
        <taxon>Pirellulales</taxon>
        <taxon>Lacipirellulaceae</taxon>
        <taxon>Aeoliella</taxon>
    </lineage>
</organism>
<dbReference type="AlphaFoldDB" id="A0A9X2JIM3"/>
<feature type="transmembrane region" description="Helical" evidence="1">
    <location>
        <begin position="6"/>
        <end position="29"/>
    </location>
</feature>
<keyword evidence="1" id="KW-0472">Membrane</keyword>
<keyword evidence="1" id="KW-1133">Transmembrane helix</keyword>
<keyword evidence="1" id="KW-0812">Transmembrane</keyword>
<comment type="caution">
    <text evidence="2">The sequence shown here is derived from an EMBL/GenBank/DDBJ whole genome shotgun (WGS) entry which is preliminary data.</text>
</comment>
<evidence type="ECO:0000256" key="1">
    <source>
        <dbReference type="SAM" id="Phobius"/>
    </source>
</evidence>
<name>A0A9X2JIM3_9BACT</name>
<protein>
    <submittedName>
        <fullName evidence="2">Uncharacterized protein</fullName>
    </submittedName>
</protein>
<reference evidence="2" key="1">
    <citation type="submission" date="2022-06" db="EMBL/GenBank/DDBJ databases">
        <title>Aeoliella straminimaris, a novel planctomycete from sediments.</title>
        <authorList>
            <person name="Vitorino I.R."/>
            <person name="Lage O.M."/>
        </authorList>
    </citation>
    <scope>NUCLEOTIDE SEQUENCE</scope>
    <source>
        <strain evidence="2">ICT_H6.2</strain>
    </source>
</reference>
<sequence length="152" mass="17086">MSQPILAIGSWGVAVLVGMLLMALVALELRASRRRALRITSTRDELDFDEWLKLSQLEALSNEQRQLVREALIIAGDCYVVPPTCLRMKDGFWDELGMHSWFSNGDDAYDTLGDRLADELNIRWDINWATLGDVVRGVIGHSRIDELEGAAQ</sequence>
<accession>A0A9X2JIM3</accession>
<proteinExistence type="predicted"/>
<dbReference type="RefSeq" id="WP_252855358.1">
    <property type="nucleotide sequence ID" value="NZ_JAMXLR010000091.1"/>
</dbReference>